<accession>A0ABY2GV44</accession>
<feature type="compositionally biased region" description="Polar residues" evidence="1">
    <location>
        <begin position="64"/>
        <end position="81"/>
    </location>
</feature>
<evidence type="ECO:0008006" key="4">
    <source>
        <dbReference type="Google" id="ProtNLM"/>
    </source>
</evidence>
<evidence type="ECO:0000313" key="3">
    <source>
        <dbReference type="Proteomes" id="UP001642720"/>
    </source>
</evidence>
<name>A0ABY2GV44_9HYPO</name>
<evidence type="ECO:0000256" key="1">
    <source>
        <dbReference type="SAM" id="MobiDB-lite"/>
    </source>
</evidence>
<reference evidence="2 3" key="1">
    <citation type="submission" date="2018-01" db="EMBL/GenBank/DDBJ databases">
        <title>Genome characterization of the sugarcane-associated fungus Trichoderma ghanense CCMA-1212 and their application in lignocelulose bioconversion.</title>
        <authorList>
            <person name="Steindorff A.S."/>
            <person name="Mendes T.D."/>
            <person name="Vilela E.S.D."/>
            <person name="Rodrigues D.S."/>
            <person name="Formighieri E.F."/>
            <person name="Melo I.S."/>
            <person name="Favaro L.C.L."/>
        </authorList>
    </citation>
    <scope>NUCLEOTIDE SEQUENCE [LARGE SCALE GENOMIC DNA]</scope>
    <source>
        <strain evidence="2 3">CCMA-1212</strain>
    </source>
</reference>
<feature type="compositionally biased region" description="Basic and acidic residues" evidence="1">
    <location>
        <begin position="8"/>
        <end position="33"/>
    </location>
</feature>
<sequence length="643" mass="70912">MWDVIWTDPDKELVGEHRARKERKETLQKEPKSQPRRRSASTASSRWSTDSPFAIFRNRGAKKANTSSSNAQTMSPASSGLESPALLSPERSPIARMFDQGSRRSSSRISTSFLDRLASIDSPLNTSPLIPERSHDGRATLPLHLASDDSLVPVDRVSNAGSACDDLTESEKMKSLMQIFGQSPQTAKPAADACQIPSNKAAVAPDTSANRPLTPPLPADKAPDADSRRSSPSHSSTSRSSPTARPPASSPAIPIPSTNSLQMAGLSTETPITPNNPEAWKPLDDWEPRPLLEESPEPTFEPSDPNQLPKDGVGINQNFCWLRAAVVEMAETNVPDILSRLETIWKGVAKKDVPFLLGDSPEVEELRRWMLSTMIHMDKVPTRDGQWLPRRVSPLTARMTISLYDSAATVAYLAALEPTKQIYHVSQLSLPRDEHFANVRVISVSQVSPTDFPVAPRIYESVHSLALPSLCPSTQLPGILSNVYKCLKKNGFLRLVIIDPLPRAGTMGRNMKAWIEEHLLRNLAKQGKCLSPSTAFPPLLTEARLRGEGSTLTTTKFYAVPESATEYLDKVKDAIQAENEEKAQVRSLIGRMLWVEAWGPHVTGNKWWWDDRACVAECLEMGTFWEYHTVKGVKEVDEAGKVA</sequence>
<gene>
    <name evidence="2" type="ORF">CCMA1212_008054</name>
</gene>
<dbReference type="Proteomes" id="UP001642720">
    <property type="component" value="Unassembled WGS sequence"/>
</dbReference>
<feature type="compositionally biased region" description="Basic and acidic residues" evidence="1">
    <location>
        <begin position="281"/>
        <end position="292"/>
    </location>
</feature>
<feature type="compositionally biased region" description="Low complexity" evidence="1">
    <location>
        <begin position="40"/>
        <end position="51"/>
    </location>
</feature>
<dbReference type="GeneID" id="300579657"/>
<dbReference type="EMBL" id="PPTA01000012">
    <property type="protein sequence ID" value="TFA99811.1"/>
    <property type="molecule type" value="Genomic_DNA"/>
</dbReference>
<feature type="region of interest" description="Disordered" evidence="1">
    <location>
        <begin position="1"/>
        <end position="107"/>
    </location>
</feature>
<comment type="caution">
    <text evidence="2">The sequence shown here is derived from an EMBL/GenBank/DDBJ whole genome shotgun (WGS) entry which is preliminary data.</text>
</comment>
<protein>
    <recommendedName>
        <fullName evidence="4">Methyltransferase type 11 domain-containing protein</fullName>
    </recommendedName>
</protein>
<proteinExistence type="predicted"/>
<dbReference type="RefSeq" id="XP_073556013.1">
    <property type="nucleotide sequence ID" value="XM_073705207.1"/>
</dbReference>
<feature type="compositionally biased region" description="Polar residues" evidence="1">
    <location>
        <begin position="258"/>
        <end position="276"/>
    </location>
</feature>
<keyword evidence="3" id="KW-1185">Reference proteome</keyword>
<feature type="compositionally biased region" description="Low complexity" evidence="1">
    <location>
        <begin position="230"/>
        <end position="243"/>
    </location>
</feature>
<feature type="region of interest" description="Disordered" evidence="1">
    <location>
        <begin position="200"/>
        <end position="311"/>
    </location>
</feature>
<organism evidence="2 3">
    <name type="scientific">Trichoderma ghanense</name>
    <dbReference type="NCBI Taxonomy" id="65468"/>
    <lineage>
        <taxon>Eukaryota</taxon>
        <taxon>Fungi</taxon>
        <taxon>Dikarya</taxon>
        <taxon>Ascomycota</taxon>
        <taxon>Pezizomycotina</taxon>
        <taxon>Sordariomycetes</taxon>
        <taxon>Hypocreomycetidae</taxon>
        <taxon>Hypocreales</taxon>
        <taxon>Hypocreaceae</taxon>
        <taxon>Trichoderma</taxon>
    </lineage>
</organism>
<evidence type="ECO:0000313" key="2">
    <source>
        <dbReference type="EMBL" id="TFA99811.1"/>
    </source>
</evidence>